<dbReference type="RefSeq" id="XP_015509479.1">
    <property type="nucleotide sequence ID" value="XM_015653993.2"/>
</dbReference>
<feature type="compositionally biased region" description="Basic and acidic residues" evidence="1">
    <location>
        <begin position="838"/>
        <end position="855"/>
    </location>
</feature>
<feature type="compositionally biased region" description="Polar residues" evidence="1">
    <location>
        <begin position="560"/>
        <end position="579"/>
    </location>
</feature>
<evidence type="ECO:0000313" key="2">
    <source>
        <dbReference type="Proteomes" id="UP000829291"/>
    </source>
</evidence>
<name>A0A6J0B325_NEOLC</name>
<reference evidence="3" key="1">
    <citation type="submission" date="2025-08" db="UniProtKB">
        <authorList>
            <consortium name="RefSeq"/>
        </authorList>
    </citation>
    <scope>IDENTIFICATION</scope>
    <source>
        <tissue evidence="3">Thorax and Abdomen</tissue>
    </source>
</reference>
<dbReference type="GeneID" id="107216717"/>
<proteinExistence type="predicted"/>
<dbReference type="InParanoid" id="A0A6J0B325"/>
<organism evidence="3">
    <name type="scientific">Neodiprion lecontei</name>
    <name type="common">Redheaded pine sawfly</name>
    <dbReference type="NCBI Taxonomy" id="441921"/>
    <lineage>
        <taxon>Eukaryota</taxon>
        <taxon>Metazoa</taxon>
        <taxon>Ecdysozoa</taxon>
        <taxon>Arthropoda</taxon>
        <taxon>Hexapoda</taxon>
        <taxon>Insecta</taxon>
        <taxon>Pterygota</taxon>
        <taxon>Neoptera</taxon>
        <taxon>Endopterygota</taxon>
        <taxon>Hymenoptera</taxon>
        <taxon>Tenthredinoidea</taxon>
        <taxon>Diprionidae</taxon>
        <taxon>Diprioninae</taxon>
        <taxon>Neodiprion</taxon>
    </lineage>
</organism>
<feature type="compositionally biased region" description="Basic residues" evidence="1">
    <location>
        <begin position="1073"/>
        <end position="1087"/>
    </location>
</feature>
<dbReference type="AlphaFoldDB" id="A0A6J0B325"/>
<dbReference type="OrthoDB" id="6747212at2759"/>
<dbReference type="Proteomes" id="UP000829291">
    <property type="component" value="Chromosome 4"/>
</dbReference>
<sequence>MCDLIDLNSPDPRNSVSSRLPSPLIPGPTIVADNNDNKKLNIVEFVRHGKRSSLENNPFDKVYKETADYMAKKDDPFEVILQKALQSNNQSSQKLAKRSKHREDFSPKCRRHSDVLKVNRTLDEPLMGEILNKHLNHVQKLSWNLSANQSIISDLNNTNLLEDNCSDSSMPKSPFKNVNSFPTPIVTLMPPSPENSSLLNQSAMNDSLSEVKENLVENNAKGILDVKDSGFSDHCQNPTDLENLLVKSSMHRRSLSQGNKPLLMSPDKEETTFRPRSKSTADTNRTRNIPSNPPILSVSNASSRYTDFMNNGFIDIGSNTVSDLLDISKISGTPRPSYYSYGSLSSMNSDGTNNKAFMLDSESSKVLKSISSAKSSLNLSNVSRTTRPGDYLMKTPLKTSVRMSDLALRLEKVKLQSVTNIGELPLYSPNHKVKNFLQLDEVCSDNTKMENCQENDVQKESKLIDIDCDSYNATSVSNHSLDSVFIENNNKVDPIVLQDAKLLSRTFAEAAEQFSSCSFNSSDDLLSTSQWNFDFLPASDDEIVVDNLIELPVSPAKGETSANSDQNGNPTEIASSKPSDSVICQGFKDLESEFIDQDHTTNKVMAATLLLDLEKIVHRENNPEAITLLENLEKVLGINCESNAQLLATCMQGTNNLSKSPKRCLSKLSSIENIRHENLEKSHEDNDLAGMSNSMKVLKIQNDVSLEMNLNDKKEINKIEKSVIPDFSPSTEENTANLSEKFNSSNTVENEQKEVQVDQAEALELITNLSKILGGRNNESSPLSLLTNLRKVLNLATNQLNFENCQTTKSKNRDTPKEANTEALSQKKTTAGPKHNTQRSETKTNKIKPERKKSIDSTMKTQCTPPVLHKRSMSLSGPKHNSTPTAVLSKAKEKKDSDSTKRASSCSALPKSGTIEKSSSIGQELGKGRASVIGVTGIYKLKKKSIVESASKKGPLKALIPVGNMQRRGSLGSKGHISIPRTPPKSSSNVPPTFTFGTSSTPNPIIPISIAKKSPRNKPVASSTPDGGGSRSGKMKLQVSKNMAKPRFSCNISPVSPLPTHGISSGSKGSPKNYRHNKTLSPPKKRNSQGAQGHNATLSSIPKYSPLARFSKDSFKEALKTFDISGSPTKSLVKSNTPKKAPFVHSKSESQILKSPLKTMNNQTTKFKPFNLISKICRGNSGSKLVDKENCG</sequence>
<dbReference type="KEGG" id="nlo:107216717"/>
<feature type="compositionally biased region" description="Polar residues" evidence="1">
    <location>
        <begin position="278"/>
        <end position="290"/>
    </location>
</feature>
<gene>
    <name evidence="3" type="primary">LOC107216717</name>
</gene>
<evidence type="ECO:0000313" key="3">
    <source>
        <dbReference type="RefSeq" id="XP_015509479.1"/>
    </source>
</evidence>
<feature type="region of interest" description="Disordered" evidence="1">
    <location>
        <begin position="88"/>
        <end position="109"/>
    </location>
</feature>
<feature type="compositionally biased region" description="Polar residues" evidence="1">
    <location>
        <begin position="873"/>
        <end position="886"/>
    </location>
</feature>
<feature type="compositionally biased region" description="Polar residues" evidence="1">
    <location>
        <begin position="1088"/>
        <end position="1100"/>
    </location>
</feature>
<feature type="compositionally biased region" description="Polar residues" evidence="1">
    <location>
        <begin position="11"/>
        <end position="20"/>
    </location>
</feature>
<protein>
    <submittedName>
        <fullName evidence="3">Uncharacterized protein LOC107216717</fullName>
    </submittedName>
</protein>
<feature type="compositionally biased region" description="Basic and acidic residues" evidence="1">
    <location>
        <begin position="890"/>
        <end position="901"/>
    </location>
</feature>
<feature type="region of interest" description="Disordered" evidence="1">
    <location>
        <begin position="555"/>
        <end position="580"/>
    </location>
</feature>
<feature type="region of interest" description="Disordered" evidence="1">
    <location>
        <begin position="250"/>
        <end position="297"/>
    </location>
</feature>
<feature type="compositionally biased region" description="Low complexity" evidence="1">
    <location>
        <begin position="991"/>
        <end position="1012"/>
    </location>
</feature>
<feature type="region of interest" description="Disordered" evidence="1">
    <location>
        <begin position="804"/>
        <end position="915"/>
    </location>
</feature>
<keyword evidence="2" id="KW-1185">Reference proteome</keyword>
<feature type="region of interest" description="Disordered" evidence="1">
    <location>
        <begin position="1"/>
        <end position="23"/>
    </location>
</feature>
<feature type="compositionally biased region" description="Basic and acidic residues" evidence="1">
    <location>
        <begin position="811"/>
        <end position="820"/>
    </location>
</feature>
<evidence type="ECO:0000256" key="1">
    <source>
        <dbReference type="SAM" id="MobiDB-lite"/>
    </source>
</evidence>
<feature type="region of interest" description="Disordered" evidence="1">
    <location>
        <begin position="966"/>
        <end position="1100"/>
    </location>
</feature>
<accession>A0A6J0B325</accession>